<dbReference type="SMART" id="SM00922">
    <property type="entry name" value="MR_MLE"/>
    <property type="match status" value="1"/>
</dbReference>
<evidence type="ECO:0000256" key="1">
    <source>
        <dbReference type="ARBA" id="ARBA00022723"/>
    </source>
</evidence>
<organism evidence="3 4">
    <name type="scientific">Paenibacillus agaridevorans</name>
    <dbReference type="NCBI Taxonomy" id="171404"/>
    <lineage>
        <taxon>Bacteria</taxon>
        <taxon>Bacillati</taxon>
        <taxon>Bacillota</taxon>
        <taxon>Bacilli</taxon>
        <taxon>Bacillales</taxon>
        <taxon>Paenibacillaceae</taxon>
        <taxon>Paenibacillus</taxon>
    </lineage>
</organism>
<dbReference type="SFLD" id="SFLDS00001">
    <property type="entry name" value="Enolase"/>
    <property type="match status" value="1"/>
</dbReference>
<dbReference type="PANTHER" id="PTHR48080">
    <property type="entry name" value="D-GALACTONATE DEHYDRATASE-RELATED"/>
    <property type="match status" value="1"/>
</dbReference>
<name>A0A2R5F5F9_9BACL</name>
<evidence type="ECO:0000313" key="3">
    <source>
        <dbReference type="EMBL" id="GBG11514.1"/>
    </source>
</evidence>
<dbReference type="GO" id="GO:0046872">
    <property type="term" value="F:metal ion binding"/>
    <property type="evidence" value="ECO:0007669"/>
    <property type="project" value="UniProtKB-KW"/>
</dbReference>
<evidence type="ECO:0000313" key="4">
    <source>
        <dbReference type="Proteomes" id="UP000245202"/>
    </source>
</evidence>
<dbReference type="Pfam" id="PF13378">
    <property type="entry name" value="MR_MLE_C"/>
    <property type="match status" value="1"/>
</dbReference>
<dbReference type="RefSeq" id="WP_108995802.1">
    <property type="nucleotide sequence ID" value="NZ_BDQX01000403.1"/>
</dbReference>
<keyword evidence="1" id="KW-0479">Metal-binding</keyword>
<dbReference type="Gene3D" id="3.20.20.120">
    <property type="entry name" value="Enolase-like C-terminal domain"/>
    <property type="match status" value="1"/>
</dbReference>
<dbReference type="InterPro" id="IPR029017">
    <property type="entry name" value="Enolase-like_N"/>
</dbReference>
<dbReference type="SUPFAM" id="SSF51604">
    <property type="entry name" value="Enolase C-terminal domain-like"/>
    <property type="match status" value="1"/>
</dbReference>
<reference evidence="3 4" key="1">
    <citation type="submission" date="2017-08" db="EMBL/GenBank/DDBJ databases">
        <title>Substantial Increase in Enzyme Production by Combined Drug-Resistance Mutations in Paenibacillus agaridevorans.</title>
        <authorList>
            <person name="Tanaka Y."/>
            <person name="Funane K."/>
            <person name="Hosaka T."/>
            <person name="Shiwa Y."/>
            <person name="Fujita N."/>
            <person name="Miyazaki T."/>
            <person name="Yoshikawa H."/>
            <person name="Murakami K."/>
            <person name="Kasahara K."/>
            <person name="Inaoka T."/>
            <person name="Hiraga Y."/>
            <person name="Ochi K."/>
        </authorList>
    </citation>
    <scope>NUCLEOTIDE SEQUENCE [LARGE SCALE GENOMIC DNA]</scope>
    <source>
        <strain evidence="3 4">T-3040</strain>
    </source>
</reference>
<dbReference type="InterPro" id="IPR013342">
    <property type="entry name" value="Mandelate_racemase_C"/>
</dbReference>
<dbReference type="InterPro" id="IPR036849">
    <property type="entry name" value="Enolase-like_C_sf"/>
</dbReference>
<dbReference type="EMBL" id="BDQX01000403">
    <property type="protein sequence ID" value="GBG11514.1"/>
    <property type="molecule type" value="Genomic_DNA"/>
</dbReference>
<comment type="caution">
    <text evidence="3">The sequence shown here is derived from an EMBL/GenBank/DDBJ whole genome shotgun (WGS) entry which is preliminary data.</text>
</comment>
<dbReference type="AlphaFoldDB" id="A0A2R5F5F9"/>
<protein>
    <submittedName>
        <fullName evidence="3">Mandelate racemase</fullName>
    </submittedName>
</protein>
<sequence>MNLESIDKNWVIEKIAFAKLHGERARSAGANARLGVHGKACEVSIVRITIDGQTAYGASRITTEQAKTFIGKPVRDLFDDSGKIREPYRICLEYPLLDWLGRRWNKPVYELYNGARSQAPSGLAVPCYDTSLYFDDLHLTHDKDAVALIQEEARQGYAKGHRHFKIKVGRGGMHMPLMDGTRRDIAIVEGVREVAGPEGKLMIDANNAYNLNLTKEVLTALSDVGLYWIEEAFHEDDALYGDLKSWLKERNQNVLIADGEGYASPRLIDWAIQGKVDVLQYDIIHPGFTHWLELGAKLDEHALLTAPHCYGNAYGIYATGHLSAGIKGFQFVEWDDIAIEGMDDSAYSVQDGMFFVPPKAGFGLDFDDDRFTYQVFRGGWVID</sequence>
<proteinExistence type="predicted"/>
<dbReference type="InterPro" id="IPR034593">
    <property type="entry name" value="DgoD-like"/>
</dbReference>
<evidence type="ECO:0000259" key="2">
    <source>
        <dbReference type="SMART" id="SM00922"/>
    </source>
</evidence>
<accession>A0A2R5F5F9</accession>
<keyword evidence="4" id="KW-1185">Reference proteome</keyword>
<gene>
    <name evidence="3" type="ORF">PAT3040_06336</name>
</gene>
<dbReference type="Proteomes" id="UP000245202">
    <property type="component" value="Unassembled WGS sequence"/>
</dbReference>
<feature type="domain" description="Mandelate racemase/muconate lactonizing enzyme C-terminal" evidence="2">
    <location>
        <begin position="146"/>
        <end position="257"/>
    </location>
</feature>
<dbReference type="InterPro" id="IPR029065">
    <property type="entry name" value="Enolase_C-like"/>
</dbReference>
<dbReference type="Gene3D" id="3.30.390.10">
    <property type="entry name" value="Enolase-like, N-terminal domain"/>
    <property type="match status" value="1"/>
</dbReference>